<dbReference type="InterPro" id="IPR039663">
    <property type="entry name" value="AIP/AIPL1/TTC9"/>
</dbReference>
<dbReference type="PANTHER" id="PTHR11242">
    <property type="entry name" value="ARYL HYDROCARBON RECEPTOR INTERACTING PROTEIN RELATED"/>
    <property type="match status" value="1"/>
</dbReference>
<organism evidence="3 4">
    <name type="scientific">Symbiodinium necroappetens</name>
    <dbReference type="NCBI Taxonomy" id="1628268"/>
    <lineage>
        <taxon>Eukaryota</taxon>
        <taxon>Sar</taxon>
        <taxon>Alveolata</taxon>
        <taxon>Dinophyceae</taxon>
        <taxon>Suessiales</taxon>
        <taxon>Symbiodiniaceae</taxon>
        <taxon>Symbiodinium</taxon>
    </lineage>
</organism>
<evidence type="ECO:0000313" key="4">
    <source>
        <dbReference type="Proteomes" id="UP000601435"/>
    </source>
</evidence>
<keyword evidence="2" id="KW-0802">TPR repeat</keyword>
<dbReference type="EMBL" id="CAJNJA010008308">
    <property type="protein sequence ID" value="CAE7235045.1"/>
    <property type="molecule type" value="Genomic_DNA"/>
</dbReference>
<dbReference type="SUPFAM" id="SSF48452">
    <property type="entry name" value="TPR-like"/>
    <property type="match status" value="1"/>
</dbReference>
<dbReference type="OrthoDB" id="438755at2759"/>
<accession>A0A812L351</accession>
<protein>
    <submittedName>
        <fullName evidence="3">Uncharacterized protein</fullName>
    </submittedName>
</protein>
<keyword evidence="1" id="KW-0677">Repeat</keyword>
<name>A0A812L351_9DINO</name>
<comment type="caution">
    <text evidence="3">The sequence shown here is derived from an EMBL/GenBank/DDBJ whole genome shotgun (WGS) entry which is preliminary data.</text>
</comment>
<dbReference type="Proteomes" id="UP000601435">
    <property type="component" value="Unassembled WGS sequence"/>
</dbReference>
<dbReference type="Gene3D" id="1.25.40.10">
    <property type="entry name" value="Tetratricopeptide repeat domain"/>
    <property type="match status" value="1"/>
</dbReference>
<dbReference type="PANTHER" id="PTHR11242:SF0">
    <property type="entry name" value="TPR_REGION DOMAIN-CONTAINING PROTEIN"/>
    <property type="match status" value="1"/>
</dbReference>
<reference evidence="3" key="1">
    <citation type="submission" date="2021-02" db="EMBL/GenBank/DDBJ databases">
        <authorList>
            <person name="Dougan E. K."/>
            <person name="Rhodes N."/>
            <person name="Thang M."/>
            <person name="Chan C."/>
        </authorList>
    </citation>
    <scope>NUCLEOTIDE SEQUENCE</scope>
</reference>
<dbReference type="InterPro" id="IPR011990">
    <property type="entry name" value="TPR-like_helical_dom_sf"/>
</dbReference>
<evidence type="ECO:0000256" key="1">
    <source>
        <dbReference type="ARBA" id="ARBA00022737"/>
    </source>
</evidence>
<sequence>MPPLSTTRRIHQVQGLSCLNAKRSGHVASEVPRYGFEDAYPQTYVEVSPSGPWYSEEQPAVYWQQEMAAAQRREAAEVRLLESELHAARTSPLAAWLRGPVTCIEHEVVRRRYAAKVKQSLTGKETKSVAADASSLPLTVGFESLVLVQDMTAAERQRDEEGLVDGEGEGCSRSFADILGPNCVIKRVDKDQKVIGHAEPDEMQQELVARAATQKRLGACAEHVHHLPRKEKLQWALDLKDKANECYVQSRFEEAARLYNDCLVALDFDGKEDETAEVVAKLQLPVCTNLAACLIEMGKYEECVRAPEGMRDAFSHHDPGKLLRS</sequence>
<keyword evidence="4" id="KW-1185">Reference proteome</keyword>
<proteinExistence type="predicted"/>
<dbReference type="AlphaFoldDB" id="A0A812L351"/>
<evidence type="ECO:0000256" key="2">
    <source>
        <dbReference type="ARBA" id="ARBA00022803"/>
    </source>
</evidence>
<evidence type="ECO:0000313" key="3">
    <source>
        <dbReference type="EMBL" id="CAE7235045.1"/>
    </source>
</evidence>
<gene>
    <name evidence="3" type="ORF">SNEC2469_LOCUS3878</name>
</gene>